<feature type="non-terminal residue" evidence="1">
    <location>
        <position position="297"/>
    </location>
</feature>
<gene>
    <name evidence="1" type="ORF">ABZ071_32800</name>
</gene>
<keyword evidence="2" id="KW-1185">Reference proteome</keyword>
<evidence type="ECO:0000313" key="1">
    <source>
        <dbReference type="EMBL" id="MEU0156577.1"/>
    </source>
</evidence>
<proteinExistence type="predicted"/>
<name>A0ABV2VUW0_9ACTN</name>
<dbReference type="InterPro" id="IPR011044">
    <property type="entry name" value="Quino_amine_DH_bsu"/>
</dbReference>
<accession>A0ABV2VUW0</accession>
<organism evidence="1 2">
    <name type="scientific">Micromonospora fulviviridis</name>
    <dbReference type="NCBI Taxonomy" id="47860"/>
    <lineage>
        <taxon>Bacteria</taxon>
        <taxon>Bacillati</taxon>
        <taxon>Actinomycetota</taxon>
        <taxon>Actinomycetes</taxon>
        <taxon>Micromonosporales</taxon>
        <taxon>Micromonosporaceae</taxon>
        <taxon>Micromonospora</taxon>
    </lineage>
</organism>
<dbReference type="SUPFAM" id="SSF50969">
    <property type="entry name" value="YVTN repeat-like/Quinoprotein amine dehydrogenase"/>
    <property type="match status" value="1"/>
</dbReference>
<sequence>MAKLPALTDAEDLVALNATVDGRLVAVSACGSRRNGLPGLRVRVHLHEAGDDWRPVALTGVTIAPNKVDLLPDGDFLLVQSRCVRRPFEPVPDNAQVFNAFGQALRSFRIGDGVEHLAIDEPGTIWVGYFDEGIYSGDPLSAGGLTRFDEYGRQLWTYWPPSGFDHIATCYALNVSARTAWAYYYTGFPLVRITDTEARPFPPGPVRGARAVLIHGNVVIFIGGYGKPHQLTECRLRDGTIVEHGPAALTPLKKINLVSTRGSRLVTDQVVAWAVGSQGRPVASSVRASMMLRPCAV</sequence>
<reference evidence="1 2" key="1">
    <citation type="submission" date="2024-06" db="EMBL/GenBank/DDBJ databases">
        <title>The Natural Products Discovery Center: Release of the First 8490 Sequenced Strains for Exploring Actinobacteria Biosynthetic Diversity.</title>
        <authorList>
            <person name="Kalkreuter E."/>
            <person name="Kautsar S.A."/>
            <person name="Yang D."/>
            <person name="Bader C.D."/>
            <person name="Teijaro C.N."/>
            <person name="Fluegel L."/>
            <person name="Davis C.M."/>
            <person name="Simpson J.R."/>
            <person name="Lauterbach L."/>
            <person name="Steele A.D."/>
            <person name="Gui C."/>
            <person name="Meng S."/>
            <person name="Li G."/>
            <person name="Viehrig K."/>
            <person name="Ye F."/>
            <person name="Su P."/>
            <person name="Kiefer A.F."/>
            <person name="Nichols A."/>
            <person name="Cepeda A.J."/>
            <person name="Yan W."/>
            <person name="Fan B."/>
            <person name="Jiang Y."/>
            <person name="Adhikari A."/>
            <person name="Zheng C.-J."/>
            <person name="Schuster L."/>
            <person name="Cowan T.M."/>
            <person name="Smanski M.J."/>
            <person name="Chevrette M.G."/>
            <person name="De Carvalho L.P.S."/>
            <person name="Shen B."/>
        </authorList>
    </citation>
    <scope>NUCLEOTIDE SEQUENCE [LARGE SCALE GENOMIC DNA]</scope>
    <source>
        <strain evidence="1 2">NPDC006286</strain>
    </source>
</reference>
<dbReference type="EMBL" id="JBEXRX010000202">
    <property type="protein sequence ID" value="MEU0156577.1"/>
    <property type="molecule type" value="Genomic_DNA"/>
</dbReference>
<comment type="caution">
    <text evidence="1">The sequence shown here is derived from an EMBL/GenBank/DDBJ whole genome shotgun (WGS) entry which is preliminary data.</text>
</comment>
<protein>
    <submittedName>
        <fullName evidence="1">Uncharacterized protein</fullName>
    </submittedName>
</protein>
<evidence type="ECO:0000313" key="2">
    <source>
        <dbReference type="Proteomes" id="UP001550348"/>
    </source>
</evidence>
<dbReference type="Proteomes" id="UP001550348">
    <property type="component" value="Unassembled WGS sequence"/>
</dbReference>